<accession>A0A914E6A4</accession>
<dbReference type="PANTHER" id="PTHR35573">
    <property type="entry name" value="PROTEIN CBG22129"/>
    <property type="match status" value="1"/>
</dbReference>
<evidence type="ECO:0000313" key="1">
    <source>
        <dbReference type="Proteomes" id="UP000887540"/>
    </source>
</evidence>
<sequence>MDEDIAEWGGFNCQWSDLPTFGLLSNWNGCERSITCPLEPGNQVIKFYLDFTNYQIIINLLKNDTPYQLTYMFTNRDTGDKLVVYVQARCETQAPTSASKS</sequence>
<reference evidence="2" key="1">
    <citation type="submission" date="2022-11" db="UniProtKB">
        <authorList>
            <consortium name="WormBaseParasite"/>
        </authorList>
    </citation>
    <scope>IDENTIFICATION</scope>
</reference>
<protein>
    <submittedName>
        <fullName evidence="2">MD-2-related lipid-recognition domain-containing protein</fullName>
    </submittedName>
</protein>
<dbReference type="WBParaSite" id="ACRNAN_scaffold6053.g24175.t1">
    <property type="protein sequence ID" value="ACRNAN_scaffold6053.g24175.t1"/>
    <property type="gene ID" value="ACRNAN_scaffold6053.g24175"/>
</dbReference>
<dbReference type="AlphaFoldDB" id="A0A914E6A4"/>
<organism evidence="1 2">
    <name type="scientific">Acrobeloides nanus</name>
    <dbReference type="NCBI Taxonomy" id="290746"/>
    <lineage>
        <taxon>Eukaryota</taxon>
        <taxon>Metazoa</taxon>
        <taxon>Ecdysozoa</taxon>
        <taxon>Nematoda</taxon>
        <taxon>Chromadorea</taxon>
        <taxon>Rhabditida</taxon>
        <taxon>Tylenchina</taxon>
        <taxon>Cephalobomorpha</taxon>
        <taxon>Cephaloboidea</taxon>
        <taxon>Cephalobidae</taxon>
        <taxon>Acrobeloides</taxon>
    </lineage>
</organism>
<dbReference type="PANTHER" id="PTHR35573:SF1">
    <property type="entry name" value="ML DOMAIN-CONTAINING PROTEIN"/>
    <property type="match status" value="1"/>
</dbReference>
<proteinExistence type="predicted"/>
<evidence type="ECO:0000313" key="2">
    <source>
        <dbReference type="WBParaSite" id="ACRNAN_scaffold6053.g24175.t1"/>
    </source>
</evidence>
<name>A0A914E6A4_9BILA</name>
<dbReference type="Proteomes" id="UP000887540">
    <property type="component" value="Unplaced"/>
</dbReference>
<keyword evidence="1" id="KW-1185">Reference proteome</keyword>